<gene>
    <name evidence="5" type="ORF">BSL78_29011</name>
</gene>
<feature type="domain" description="Calx-beta" evidence="4">
    <location>
        <begin position="324"/>
        <end position="424"/>
    </location>
</feature>
<evidence type="ECO:0000256" key="1">
    <source>
        <dbReference type="ARBA" id="ARBA00022729"/>
    </source>
</evidence>
<dbReference type="InterPro" id="IPR005492">
    <property type="entry name" value="EPTP"/>
</dbReference>
<dbReference type="GO" id="GO:0010855">
    <property type="term" value="F:adenylate cyclase inhibitor activity"/>
    <property type="evidence" value="ECO:0007669"/>
    <property type="project" value="TreeGrafter"/>
</dbReference>
<keyword evidence="1" id="KW-0732">Signal</keyword>
<dbReference type="Pfam" id="PF03736">
    <property type="entry name" value="EPTP"/>
    <property type="match status" value="2"/>
</dbReference>
<dbReference type="InterPro" id="IPR038081">
    <property type="entry name" value="CalX-like_sf"/>
</dbReference>
<evidence type="ECO:0000256" key="2">
    <source>
        <dbReference type="ARBA" id="ARBA00022737"/>
    </source>
</evidence>
<name>A0A2G8JEM8_STIJA</name>
<dbReference type="Proteomes" id="UP000230750">
    <property type="component" value="Unassembled WGS sequence"/>
</dbReference>
<keyword evidence="6" id="KW-1185">Reference proteome</keyword>
<dbReference type="Gene3D" id="2.60.40.2030">
    <property type="match status" value="6"/>
</dbReference>
<keyword evidence="5" id="KW-0675">Receptor</keyword>
<dbReference type="InterPro" id="IPR026919">
    <property type="entry name" value="ADGRV1"/>
</dbReference>
<evidence type="ECO:0000313" key="5">
    <source>
        <dbReference type="EMBL" id="PIK34169.1"/>
    </source>
</evidence>
<evidence type="ECO:0000313" key="6">
    <source>
        <dbReference type="Proteomes" id="UP000230750"/>
    </source>
</evidence>
<keyword evidence="3" id="KW-0106">Calcium</keyword>
<sequence>MNPDFSDTFQGGLFGELEVTFNTQSTNLIEEALKMATSVLEFYQDPVSGSLSGVVKTMFDVSASATPLMACAERCLEERACGAFEFQQINVTFFCLWSVTDGTEGVSEQNGVSLYRKDHEETKLLYETQALSGIDYTPVISGTLRIPAGQNASAAMVNILDDLLPERDEVFMMNLLSVRVVDSNPLSINRPTIGPQGTTGITIESNDDANGIWSVYSNSPNAVSESSVLVQEREGLSVSEELVIERRGGTIGDVSVSWRVSQSTATPAVDYTASGGTVNFGPGETRQVINIGIKDDDVPEDDEMLVIEIYNPTGGSVLSNQNNVTVVILANDNVAGVLGFVQLSHIVSEGQAFNVTVERTLPAKGTVYVDWELSGSNGYLPGLSFLETNGSLLFQEGDLFGSILLTVLADETPESNEEFVLTLDNIFTEVFHLFQEFSSSGAAALEPRSLVASVTIQASDEPHGVFSFAQGSLFLDVEEGNKTVQLFVERKFGSIGTVQVGYSIHEINPLVELIDTPAVDGQDFIAQTGTVEFEDGQNTQRIMVSILEDDLPELDEVFQVNLTSVELLIPSDTSFPPKLGALDIVSKVTITANDGTQGIVGFNVTTDRISVSENSQNLTVIVRRDRGTYGEVTAFLYSQPIDARKGTDYTFTDQILRFADGEFIKVVTVEILEDDLPEDGESFELILNNPTGGLELGEPMREKSTVLCPFPAVTITVQPNDNAFGIVSFSGSTELTISEPDDTPGAGSRAQFTLIREKGTFGQVEVPFSVQGGDDDLSPSSGFVTFEPNEASTFLQISAVADSIPELSEAYTVVLGEPIGGAILGTITNVTVIIEESDAPFGLLQIYPLDSRNDSMEVEEDVDLVYYAIERSGGQIGTVTVDVATLPSSAVSPAGSIPHLGVLQTMNVSTPSDYHTFTYSGDLYLVTVSDEVKGPLMTSPGSDGSLPSEGLERGSMLYRWQGVFVPVQVQDISTIGASAVAFLTRGTDVYLMVAQQVDAIEGSITDSQLFLWSGSVFVSSDVTPTIGAVEITSFVIDGNQYVAIASYYNTATARYNIRSMIYRWQNGVLNEYQQLDTMGARRGIGDDRNKLLPSQGTDVVNSEIYHWNPAQERFETHQYVPTSDCQSVTSFTTSSGITYLVFANSMDDSIVMIWNSFTAKFEMSFFTNPRV</sequence>
<accession>A0A2G8JEM8</accession>
<dbReference type="SUPFAM" id="SSF141072">
    <property type="entry name" value="CalX-like"/>
    <property type="match status" value="6"/>
</dbReference>
<feature type="domain" description="Calx-beta" evidence="4">
    <location>
        <begin position="586"/>
        <end position="688"/>
    </location>
</feature>
<dbReference type="GO" id="GO:0004930">
    <property type="term" value="F:G protein-coupled receptor activity"/>
    <property type="evidence" value="ECO:0007669"/>
    <property type="project" value="InterPro"/>
</dbReference>
<dbReference type="InterPro" id="IPR003644">
    <property type="entry name" value="Calx_beta"/>
</dbReference>
<feature type="domain" description="Calx-beta" evidence="4">
    <location>
        <begin position="217"/>
        <end position="310"/>
    </location>
</feature>
<dbReference type="FunFam" id="2.60.40.2030:FF:000017">
    <property type="entry name" value="Adhesion G protein-coupled receptor V1"/>
    <property type="match status" value="1"/>
</dbReference>
<dbReference type="SMART" id="SM00237">
    <property type="entry name" value="Calx_beta"/>
    <property type="match status" value="5"/>
</dbReference>
<dbReference type="GO" id="GO:0071277">
    <property type="term" value="P:cellular response to calcium ion"/>
    <property type="evidence" value="ECO:0007669"/>
    <property type="project" value="TreeGrafter"/>
</dbReference>
<dbReference type="OrthoDB" id="2324346at2759"/>
<reference evidence="5 6" key="1">
    <citation type="journal article" date="2017" name="PLoS Biol.">
        <title>The sea cucumber genome provides insights into morphological evolution and visceral regeneration.</title>
        <authorList>
            <person name="Zhang X."/>
            <person name="Sun L."/>
            <person name="Yuan J."/>
            <person name="Sun Y."/>
            <person name="Gao Y."/>
            <person name="Zhang L."/>
            <person name="Li S."/>
            <person name="Dai H."/>
            <person name="Hamel J.F."/>
            <person name="Liu C."/>
            <person name="Yu Y."/>
            <person name="Liu S."/>
            <person name="Lin W."/>
            <person name="Guo K."/>
            <person name="Jin S."/>
            <person name="Xu P."/>
            <person name="Storey K.B."/>
            <person name="Huan P."/>
            <person name="Zhang T."/>
            <person name="Zhou Y."/>
            <person name="Zhang J."/>
            <person name="Lin C."/>
            <person name="Li X."/>
            <person name="Xing L."/>
            <person name="Huo D."/>
            <person name="Sun M."/>
            <person name="Wang L."/>
            <person name="Mercier A."/>
            <person name="Li F."/>
            <person name="Yang H."/>
            <person name="Xiang J."/>
        </authorList>
    </citation>
    <scope>NUCLEOTIDE SEQUENCE [LARGE SCALE GENOMIC DNA]</scope>
    <source>
        <strain evidence="5">Shaxun</strain>
        <tissue evidence="5">Muscle</tissue>
    </source>
</reference>
<dbReference type="PANTHER" id="PTHR46682:SF1">
    <property type="entry name" value="ADHESION G-PROTEIN COUPLED RECEPTOR V1"/>
    <property type="match status" value="1"/>
</dbReference>
<dbReference type="GO" id="GO:0005737">
    <property type="term" value="C:cytoplasm"/>
    <property type="evidence" value="ECO:0007669"/>
    <property type="project" value="TreeGrafter"/>
</dbReference>
<protein>
    <submittedName>
        <fullName evidence="5">Putative G-protein coupled receptor</fullName>
    </submittedName>
</protein>
<evidence type="ECO:0000256" key="3">
    <source>
        <dbReference type="ARBA" id="ARBA00022837"/>
    </source>
</evidence>
<dbReference type="PROSITE" id="PS50912">
    <property type="entry name" value="EAR"/>
    <property type="match status" value="3"/>
</dbReference>
<dbReference type="EMBL" id="MRZV01002261">
    <property type="protein sequence ID" value="PIK34169.1"/>
    <property type="molecule type" value="Genomic_DNA"/>
</dbReference>
<organism evidence="5 6">
    <name type="scientific">Stichopus japonicus</name>
    <name type="common">Sea cucumber</name>
    <dbReference type="NCBI Taxonomy" id="307972"/>
    <lineage>
        <taxon>Eukaryota</taxon>
        <taxon>Metazoa</taxon>
        <taxon>Echinodermata</taxon>
        <taxon>Eleutherozoa</taxon>
        <taxon>Echinozoa</taxon>
        <taxon>Holothuroidea</taxon>
        <taxon>Aspidochirotacea</taxon>
        <taxon>Aspidochirotida</taxon>
        <taxon>Stichopodidae</taxon>
        <taxon>Apostichopus</taxon>
    </lineage>
</organism>
<dbReference type="PANTHER" id="PTHR46682">
    <property type="entry name" value="ADHESION G-PROTEIN COUPLED RECEPTOR V1"/>
    <property type="match status" value="1"/>
</dbReference>
<dbReference type="AlphaFoldDB" id="A0A2G8JEM8"/>
<feature type="domain" description="Calx-beta" evidence="4">
    <location>
        <begin position="454"/>
        <end position="563"/>
    </location>
</feature>
<proteinExistence type="predicted"/>
<evidence type="ECO:0000259" key="4">
    <source>
        <dbReference type="SMART" id="SM00237"/>
    </source>
</evidence>
<dbReference type="GO" id="GO:0016020">
    <property type="term" value="C:membrane"/>
    <property type="evidence" value="ECO:0007669"/>
    <property type="project" value="InterPro"/>
</dbReference>
<dbReference type="STRING" id="307972.A0A2G8JEM8"/>
<dbReference type="Pfam" id="PF03160">
    <property type="entry name" value="Calx-beta"/>
    <property type="match status" value="6"/>
</dbReference>
<dbReference type="GO" id="GO:0001965">
    <property type="term" value="F:G-protein alpha-subunit binding"/>
    <property type="evidence" value="ECO:0007669"/>
    <property type="project" value="TreeGrafter"/>
</dbReference>
<feature type="domain" description="Calx-beta" evidence="4">
    <location>
        <begin position="713"/>
        <end position="816"/>
    </location>
</feature>
<keyword evidence="2" id="KW-0677">Repeat</keyword>
<dbReference type="InterPro" id="IPR009039">
    <property type="entry name" value="EAR"/>
</dbReference>
<comment type="caution">
    <text evidence="5">The sequence shown here is derived from an EMBL/GenBank/DDBJ whole genome shotgun (WGS) entry which is preliminary data.</text>
</comment>